<dbReference type="AlphaFoldDB" id="A0AAD7ULP5"/>
<reference evidence="2" key="1">
    <citation type="submission" date="2023-01" db="EMBL/GenBank/DDBJ databases">
        <title>Metagenome sequencing of chrysophaentin producing Chrysophaeum taylorii.</title>
        <authorList>
            <person name="Davison J."/>
            <person name="Bewley C."/>
        </authorList>
    </citation>
    <scope>NUCLEOTIDE SEQUENCE</scope>
    <source>
        <strain evidence="2">NIES-1699</strain>
    </source>
</reference>
<name>A0AAD7ULP5_9STRA</name>
<evidence type="ECO:0008006" key="4">
    <source>
        <dbReference type="Google" id="ProtNLM"/>
    </source>
</evidence>
<keyword evidence="1" id="KW-0040">ANK repeat</keyword>
<comment type="caution">
    <text evidence="2">The sequence shown here is derived from an EMBL/GenBank/DDBJ whole genome shotgun (WGS) entry which is preliminary data.</text>
</comment>
<dbReference type="Pfam" id="PF00023">
    <property type="entry name" value="Ank"/>
    <property type="match status" value="1"/>
</dbReference>
<proteinExistence type="predicted"/>
<dbReference type="InterPro" id="IPR002110">
    <property type="entry name" value="Ankyrin_rpt"/>
</dbReference>
<dbReference type="SMART" id="SM00248">
    <property type="entry name" value="ANK"/>
    <property type="match status" value="2"/>
</dbReference>
<dbReference type="Proteomes" id="UP001230188">
    <property type="component" value="Unassembled WGS sequence"/>
</dbReference>
<dbReference type="InterPro" id="IPR036770">
    <property type="entry name" value="Ankyrin_rpt-contain_sf"/>
</dbReference>
<gene>
    <name evidence="2" type="ORF">CTAYLR_006261</name>
</gene>
<evidence type="ECO:0000256" key="1">
    <source>
        <dbReference type="PROSITE-ProRule" id="PRU00023"/>
    </source>
</evidence>
<dbReference type="PROSITE" id="PS50297">
    <property type="entry name" value="ANK_REP_REGION"/>
    <property type="match status" value="1"/>
</dbReference>
<evidence type="ECO:0000313" key="2">
    <source>
        <dbReference type="EMBL" id="KAJ8609629.1"/>
    </source>
</evidence>
<feature type="repeat" description="ANK" evidence="1">
    <location>
        <begin position="149"/>
        <end position="181"/>
    </location>
</feature>
<dbReference type="PROSITE" id="PS50088">
    <property type="entry name" value="ANK_REPEAT"/>
    <property type="match status" value="1"/>
</dbReference>
<dbReference type="SUPFAM" id="SSF48403">
    <property type="entry name" value="Ankyrin repeat"/>
    <property type="match status" value="1"/>
</dbReference>
<organism evidence="2 3">
    <name type="scientific">Chrysophaeum taylorii</name>
    <dbReference type="NCBI Taxonomy" id="2483200"/>
    <lineage>
        <taxon>Eukaryota</taxon>
        <taxon>Sar</taxon>
        <taxon>Stramenopiles</taxon>
        <taxon>Ochrophyta</taxon>
        <taxon>Pelagophyceae</taxon>
        <taxon>Pelagomonadales</taxon>
        <taxon>Pelagomonadaceae</taxon>
        <taxon>Chrysophaeum</taxon>
    </lineage>
</organism>
<keyword evidence="3" id="KW-1185">Reference proteome</keyword>
<dbReference type="EMBL" id="JAQMWT010000136">
    <property type="protein sequence ID" value="KAJ8609629.1"/>
    <property type="molecule type" value="Genomic_DNA"/>
</dbReference>
<protein>
    <recommendedName>
        <fullName evidence="4">Ankyrin repeat domain-containing protein</fullName>
    </recommendedName>
</protein>
<dbReference type="Gene3D" id="1.25.40.20">
    <property type="entry name" value="Ankyrin repeat-containing domain"/>
    <property type="match status" value="1"/>
</dbReference>
<sequence>MMQHAFGTSPRTGDEARGVFALRASLKTEMSRFRTLRLRDKDQAAFEMKRGAVMVGLARDGQLKKLRDMVGDKSPWYWFTVHMFTEAAVNARLGVIDYMVENGAPIDQHPLRDILTVVAERASPDDAVKATTHLVTSVGFLASHQRCGDWLSPLHVACQTANFALAERLVNLGADVNAVAKDDIMPLHCADRASDPEPFYTLLLDRGARRAWRRDPKIPDPPEGAYVLSTS</sequence>
<accession>A0AAD7ULP5</accession>
<evidence type="ECO:0000313" key="3">
    <source>
        <dbReference type="Proteomes" id="UP001230188"/>
    </source>
</evidence>